<dbReference type="EMBL" id="ML978143">
    <property type="protein sequence ID" value="KAF2092724.1"/>
    <property type="molecule type" value="Genomic_DNA"/>
</dbReference>
<organism evidence="2 3">
    <name type="scientific">Rhizodiscina lignyota</name>
    <dbReference type="NCBI Taxonomy" id="1504668"/>
    <lineage>
        <taxon>Eukaryota</taxon>
        <taxon>Fungi</taxon>
        <taxon>Dikarya</taxon>
        <taxon>Ascomycota</taxon>
        <taxon>Pezizomycotina</taxon>
        <taxon>Dothideomycetes</taxon>
        <taxon>Pleosporomycetidae</taxon>
        <taxon>Aulographales</taxon>
        <taxon>Rhizodiscinaceae</taxon>
        <taxon>Rhizodiscina</taxon>
    </lineage>
</organism>
<accession>A0A9P4M4C8</accession>
<feature type="compositionally biased region" description="Basic and acidic residues" evidence="1">
    <location>
        <begin position="282"/>
        <end position="295"/>
    </location>
</feature>
<feature type="compositionally biased region" description="Basic residues" evidence="1">
    <location>
        <begin position="525"/>
        <end position="540"/>
    </location>
</feature>
<feature type="compositionally biased region" description="Polar residues" evidence="1">
    <location>
        <begin position="384"/>
        <end position="399"/>
    </location>
</feature>
<feature type="region of interest" description="Disordered" evidence="1">
    <location>
        <begin position="74"/>
        <end position="155"/>
    </location>
</feature>
<evidence type="ECO:0000313" key="2">
    <source>
        <dbReference type="EMBL" id="KAF2092724.1"/>
    </source>
</evidence>
<evidence type="ECO:0000313" key="3">
    <source>
        <dbReference type="Proteomes" id="UP000799772"/>
    </source>
</evidence>
<feature type="compositionally biased region" description="Acidic residues" evidence="1">
    <location>
        <begin position="86"/>
        <end position="97"/>
    </location>
</feature>
<proteinExistence type="predicted"/>
<protein>
    <submittedName>
        <fullName evidence="2">Uncharacterized protein</fullName>
    </submittedName>
</protein>
<feature type="compositionally biased region" description="Basic and acidic residues" evidence="1">
    <location>
        <begin position="339"/>
        <end position="348"/>
    </location>
</feature>
<reference evidence="2" key="1">
    <citation type="journal article" date="2020" name="Stud. Mycol.">
        <title>101 Dothideomycetes genomes: a test case for predicting lifestyles and emergence of pathogens.</title>
        <authorList>
            <person name="Haridas S."/>
            <person name="Albert R."/>
            <person name="Binder M."/>
            <person name="Bloem J."/>
            <person name="Labutti K."/>
            <person name="Salamov A."/>
            <person name="Andreopoulos B."/>
            <person name="Baker S."/>
            <person name="Barry K."/>
            <person name="Bills G."/>
            <person name="Bluhm B."/>
            <person name="Cannon C."/>
            <person name="Castanera R."/>
            <person name="Culley D."/>
            <person name="Daum C."/>
            <person name="Ezra D."/>
            <person name="Gonzalez J."/>
            <person name="Henrissat B."/>
            <person name="Kuo A."/>
            <person name="Liang C."/>
            <person name="Lipzen A."/>
            <person name="Lutzoni F."/>
            <person name="Magnuson J."/>
            <person name="Mondo S."/>
            <person name="Nolan M."/>
            <person name="Ohm R."/>
            <person name="Pangilinan J."/>
            <person name="Park H.-J."/>
            <person name="Ramirez L."/>
            <person name="Alfaro M."/>
            <person name="Sun H."/>
            <person name="Tritt A."/>
            <person name="Yoshinaga Y."/>
            <person name="Zwiers L.-H."/>
            <person name="Turgeon B."/>
            <person name="Goodwin S."/>
            <person name="Spatafora J."/>
            <person name="Crous P."/>
            <person name="Grigoriev I."/>
        </authorList>
    </citation>
    <scope>NUCLEOTIDE SEQUENCE</scope>
    <source>
        <strain evidence="2">CBS 133067</strain>
    </source>
</reference>
<keyword evidence="3" id="KW-1185">Reference proteome</keyword>
<feature type="compositionally biased region" description="Basic and acidic residues" evidence="1">
    <location>
        <begin position="203"/>
        <end position="212"/>
    </location>
</feature>
<gene>
    <name evidence="2" type="ORF">NA57DRAFT_62247</name>
</gene>
<feature type="region of interest" description="Disordered" evidence="1">
    <location>
        <begin position="203"/>
        <end position="581"/>
    </location>
</feature>
<name>A0A9P4M4C8_9PEZI</name>
<feature type="region of interest" description="Disordered" evidence="1">
    <location>
        <begin position="176"/>
        <end position="195"/>
    </location>
</feature>
<comment type="caution">
    <text evidence="2">The sequence shown here is derived from an EMBL/GenBank/DDBJ whole genome shotgun (WGS) entry which is preliminary data.</text>
</comment>
<feature type="compositionally biased region" description="Basic and acidic residues" evidence="1">
    <location>
        <begin position="489"/>
        <end position="502"/>
    </location>
</feature>
<feature type="compositionally biased region" description="Polar residues" evidence="1">
    <location>
        <begin position="323"/>
        <end position="333"/>
    </location>
</feature>
<evidence type="ECO:0000256" key="1">
    <source>
        <dbReference type="SAM" id="MobiDB-lite"/>
    </source>
</evidence>
<dbReference type="Proteomes" id="UP000799772">
    <property type="component" value="Unassembled WGS sequence"/>
</dbReference>
<feature type="compositionally biased region" description="Polar residues" evidence="1">
    <location>
        <begin position="213"/>
        <end position="226"/>
    </location>
</feature>
<feature type="compositionally biased region" description="Basic and acidic residues" evidence="1">
    <location>
        <begin position="425"/>
        <end position="436"/>
    </location>
</feature>
<feature type="compositionally biased region" description="Basic and acidic residues" evidence="1">
    <location>
        <begin position="447"/>
        <end position="467"/>
    </location>
</feature>
<sequence length="597" mass="66578">MTRISRTTRRRTWEISAKPVISVSRPPYPFDWSRCDRSWHQPLEQRKQTQCRSLKMTSSSTLLIWHLLPKRPPMVRETPDCSQQQPEDDGNCEDDEPISIQLRDSPAATTASNEPISPLHSAHADEDEEDAIIEPGLTTSPSPSPSDDSAVAEGYERDIAASNALSVQKFKDFNRAQESTADEMPDESFSSLFVTPNTAEQRKAWNVERSREPSNGCQYETNSSETPCPPDNSAMSTKLKCSISGDAAESSRHFQWPSHTRPGIPFVESPSIPASAQTCGSGKEHYLYRSRRGDFWRPSPSRYQRDGSNFGARRSLRHANPHNCDSSPHAQHQPTDRAPLPHHERNIRDNSASSAESWDGDQELRGTMQRVANGDPRGDVISGAITTSSPSNEKQTVPGSDQRGNEENIARGPRLSKHHAPTDSAEFRADANRDGRGTGTARKSKRIRDAEEARQAEERLEPLERSPELGTTPVPPTPDTTQANSLQETFHRPKELLSEKEGGPPLAESPHHTEFPAPAANLSVRKSRKNGKRLKKKRRATQSTPDCKPTPGRRNCQHELPLTNVAEDEQPPLKRRKLPASREYKCPTCDLRLHVAS</sequence>
<dbReference type="AlphaFoldDB" id="A0A9P4M4C8"/>